<dbReference type="GeneID" id="38781226"/>
<protein>
    <submittedName>
        <fullName evidence="1">Uncharacterized protein</fullName>
    </submittedName>
</protein>
<evidence type="ECO:0000313" key="1">
    <source>
        <dbReference type="EMBL" id="GBE84309.1"/>
    </source>
</evidence>
<evidence type="ECO:0000313" key="2">
    <source>
        <dbReference type="Proteomes" id="UP000287166"/>
    </source>
</evidence>
<sequence>MSHVGDCFKLPPYSSRSLYRYHPYPRVQRRLDEINSIPTTRNDDNNESPAITLSPILGLYPVDIVGADVNDDVSTLMLDDHGAGDDEPRDEGRRERPTYITTWVANAVATVWRKCQALCTPRLWPRTAVLRRE</sequence>
<dbReference type="AlphaFoldDB" id="A0A401GQ86"/>
<keyword evidence="2" id="KW-1185">Reference proteome</keyword>
<organism evidence="1 2">
    <name type="scientific">Sparassis crispa</name>
    <dbReference type="NCBI Taxonomy" id="139825"/>
    <lineage>
        <taxon>Eukaryota</taxon>
        <taxon>Fungi</taxon>
        <taxon>Dikarya</taxon>
        <taxon>Basidiomycota</taxon>
        <taxon>Agaricomycotina</taxon>
        <taxon>Agaricomycetes</taxon>
        <taxon>Polyporales</taxon>
        <taxon>Sparassidaceae</taxon>
        <taxon>Sparassis</taxon>
    </lineage>
</organism>
<dbReference type="RefSeq" id="XP_027615222.1">
    <property type="nucleotide sequence ID" value="XM_027759421.1"/>
</dbReference>
<proteinExistence type="predicted"/>
<dbReference type="InParanoid" id="A0A401GQ86"/>
<name>A0A401GQ86_9APHY</name>
<dbReference type="Proteomes" id="UP000287166">
    <property type="component" value="Unassembled WGS sequence"/>
</dbReference>
<gene>
    <name evidence="1" type="ORF">SCP_0602870</name>
</gene>
<dbReference type="EMBL" id="BFAD01000006">
    <property type="protein sequence ID" value="GBE84309.1"/>
    <property type="molecule type" value="Genomic_DNA"/>
</dbReference>
<reference evidence="1 2" key="1">
    <citation type="journal article" date="2018" name="Sci. Rep.">
        <title>Genome sequence of the cauliflower mushroom Sparassis crispa (Hanabiratake) and its association with beneficial usage.</title>
        <authorList>
            <person name="Kiyama R."/>
            <person name="Furutani Y."/>
            <person name="Kawaguchi K."/>
            <person name="Nakanishi T."/>
        </authorList>
    </citation>
    <scope>NUCLEOTIDE SEQUENCE [LARGE SCALE GENOMIC DNA]</scope>
</reference>
<comment type="caution">
    <text evidence="1">The sequence shown here is derived from an EMBL/GenBank/DDBJ whole genome shotgun (WGS) entry which is preliminary data.</text>
</comment>
<accession>A0A401GQ86</accession>